<accession>A0A7W9FCK7</accession>
<dbReference type="Proteomes" id="UP000517712">
    <property type="component" value="Unassembled WGS sequence"/>
</dbReference>
<evidence type="ECO:0000313" key="7">
    <source>
        <dbReference type="EMBL" id="MBB5742334.1"/>
    </source>
</evidence>
<dbReference type="PANTHER" id="PTHR43649">
    <property type="entry name" value="ARABINOSE-BINDING PROTEIN-RELATED"/>
    <property type="match status" value="1"/>
</dbReference>
<keyword evidence="1" id="KW-1003">Cell membrane</keyword>
<sequence>MRIRRILTATIVAGLAVGALSGCSSDGQSGGGGGADADGVTTLDMWVFAELHGQVYEEMAEMWNEENPDKQIDLNLTVYPYQDMHDKLLLAVNSGQGGPDLADIEVGKFGNFVKGDNPPLVDLTAAADPYVDDIVQARLDLYSRNGKIYGYPTHVGAFVAFYNTELLEGAGIDYTTIKTWDDFAEAGTAYNEATDKAFSVASTGVFFTEPLAIAQNGGQLFDDGGLGKPALTSPEVVETMQMFQDMKDAGALSTIPGGSPDSEEAFGAINKGDYAAIVYPAWYTSRYVDYMPDLAGKVAIAPAPQIEGSDILTIGGGGTGTAVMAASEKQDIATEFLAFAKLSLEANVAVWEVLGFDPVNMSVWEDEAVTKNPDNKFNQYFQTNLFDVLNSVKDGIGHFESFSNPNLPVVDNQFRTVTMNEIYEVGTPADAALQQAQDTVMNELGE</sequence>
<dbReference type="SUPFAM" id="SSF53850">
    <property type="entry name" value="Periplasmic binding protein-like II"/>
    <property type="match status" value="1"/>
</dbReference>
<proteinExistence type="predicted"/>
<feature type="chain" id="PRO_5039071682" evidence="6">
    <location>
        <begin position="22"/>
        <end position="446"/>
    </location>
</feature>
<evidence type="ECO:0000256" key="6">
    <source>
        <dbReference type="SAM" id="SignalP"/>
    </source>
</evidence>
<evidence type="ECO:0000256" key="1">
    <source>
        <dbReference type="ARBA" id="ARBA00022475"/>
    </source>
</evidence>
<feature type="signal peptide" evidence="6">
    <location>
        <begin position="1"/>
        <end position="21"/>
    </location>
</feature>
<comment type="caution">
    <text evidence="7">The sequence shown here is derived from an EMBL/GenBank/DDBJ whole genome shotgun (WGS) entry which is preliminary data.</text>
</comment>
<keyword evidence="4" id="KW-0564">Palmitate</keyword>
<keyword evidence="2 6" id="KW-0732">Signal</keyword>
<reference evidence="7 8" key="1">
    <citation type="submission" date="2020-08" db="EMBL/GenBank/DDBJ databases">
        <title>Sequencing the genomes of 1000 actinobacteria strains.</title>
        <authorList>
            <person name="Klenk H.-P."/>
        </authorList>
    </citation>
    <scope>NUCLEOTIDE SEQUENCE [LARGE SCALE GENOMIC DNA]</scope>
    <source>
        <strain evidence="7 8">DSM 24823</strain>
    </source>
</reference>
<dbReference type="Pfam" id="PF01547">
    <property type="entry name" value="SBP_bac_1"/>
    <property type="match status" value="1"/>
</dbReference>
<name>A0A7W9FCK7_9MICO</name>
<dbReference type="Gene3D" id="3.40.190.10">
    <property type="entry name" value="Periplasmic binding protein-like II"/>
    <property type="match status" value="1"/>
</dbReference>
<keyword evidence="8" id="KW-1185">Reference proteome</keyword>
<evidence type="ECO:0000256" key="4">
    <source>
        <dbReference type="ARBA" id="ARBA00023139"/>
    </source>
</evidence>
<dbReference type="InterPro" id="IPR006059">
    <property type="entry name" value="SBP"/>
</dbReference>
<evidence type="ECO:0000256" key="3">
    <source>
        <dbReference type="ARBA" id="ARBA00023136"/>
    </source>
</evidence>
<keyword evidence="5" id="KW-0449">Lipoprotein</keyword>
<evidence type="ECO:0000256" key="2">
    <source>
        <dbReference type="ARBA" id="ARBA00022729"/>
    </source>
</evidence>
<dbReference type="InterPro" id="IPR050490">
    <property type="entry name" value="Bact_solute-bd_prot1"/>
</dbReference>
<dbReference type="AlphaFoldDB" id="A0A7W9FCK7"/>
<dbReference type="RefSeq" id="WP_184281733.1">
    <property type="nucleotide sequence ID" value="NZ_BAAAPG010000001.1"/>
</dbReference>
<protein>
    <submittedName>
        <fullName evidence="7">Arabinosaccharide transport system substrate-binding protein</fullName>
    </submittedName>
</protein>
<evidence type="ECO:0000256" key="5">
    <source>
        <dbReference type="ARBA" id="ARBA00023288"/>
    </source>
</evidence>
<dbReference type="PROSITE" id="PS51257">
    <property type="entry name" value="PROKAR_LIPOPROTEIN"/>
    <property type="match status" value="1"/>
</dbReference>
<organism evidence="7 8">
    <name type="scientific">Microbacterium ginsengiterrae</name>
    <dbReference type="NCBI Taxonomy" id="546115"/>
    <lineage>
        <taxon>Bacteria</taxon>
        <taxon>Bacillati</taxon>
        <taxon>Actinomycetota</taxon>
        <taxon>Actinomycetes</taxon>
        <taxon>Micrococcales</taxon>
        <taxon>Microbacteriaceae</taxon>
        <taxon>Microbacterium</taxon>
    </lineage>
</organism>
<dbReference type="PANTHER" id="PTHR43649:SF33">
    <property type="entry name" value="POLYGALACTURONAN_RHAMNOGALACTURONAN-BINDING PROTEIN YTCQ"/>
    <property type="match status" value="1"/>
</dbReference>
<evidence type="ECO:0000313" key="8">
    <source>
        <dbReference type="Proteomes" id="UP000517712"/>
    </source>
</evidence>
<gene>
    <name evidence="7" type="ORF">HD600_000831</name>
</gene>
<keyword evidence="3" id="KW-0472">Membrane</keyword>
<dbReference type="EMBL" id="JACHMU010000001">
    <property type="protein sequence ID" value="MBB5742334.1"/>
    <property type="molecule type" value="Genomic_DNA"/>
</dbReference>